<keyword evidence="1" id="KW-0732">Signal</keyword>
<reference evidence="2 3" key="1">
    <citation type="submission" date="2021-02" db="EMBL/GenBank/DDBJ databases">
        <title>A novel species of genus Amphritea isolated from a fishpond in China.</title>
        <authorList>
            <person name="Lu H."/>
        </authorList>
    </citation>
    <scope>NUCLEOTIDE SEQUENCE [LARGE SCALE GENOMIC DNA]</scope>
    <source>
        <strain evidence="2 3">RP18W</strain>
    </source>
</reference>
<dbReference type="InterPro" id="IPR021730">
    <property type="entry name" value="YdbH"/>
</dbReference>
<organism evidence="2 3">
    <name type="scientific">Amphritea pacifica</name>
    <dbReference type="NCBI Taxonomy" id="2811233"/>
    <lineage>
        <taxon>Bacteria</taxon>
        <taxon>Pseudomonadati</taxon>
        <taxon>Pseudomonadota</taxon>
        <taxon>Gammaproteobacteria</taxon>
        <taxon>Oceanospirillales</taxon>
        <taxon>Oceanospirillaceae</taxon>
        <taxon>Amphritea</taxon>
    </lineage>
</organism>
<evidence type="ECO:0000313" key="2">
    <source>
        <dbReference type="EMBL" id="MBN0988285.1"/>
    </source>
</evidence>
<dbReference type="RefSeq" id="WP_205213797.1">
    <property type="nucleotide sequence ID" value="NZ_JAFFZP010000020.1"/>
</dbReference>
<comment type="caution">
    <text evidence="2">The sequence shown here is derived from an EMBL/GenBank/DDBJ whole genome shotgun (WGS) entry which is preliminary data.</text>
</comment>
<evidence type="ECO:0000256" key="1">
    <source>
        <dbReference type="SAM" id="SignalP"/>
    </source>
</evidence>
<accession>A0ABS2W9A8</accession>
<evidence type="ECO:0000313" key="3">
    <source>
        <dbReference type="Proteomes" id="UP000760472"/>
    </source>
</evidence>
<gene>
    <name evidence="2" type="ORF">JW498_13010</name>
</gene>
<feature type="signal peptide" evidence="1">
    <location>
        <begin position="1"/>
        <end position="20"/>
    </location>
</feature>
<sequence length="785" mass="86381">MRKLLIATALLCFLIASVYAALPAIAEYSVRQLLAEQQIDASFDLQRPGLNTIRINQFKLQKNTPDQSFVLTAEAIDLRFTPWLLFNSQRVKSLHIDGLQLDLTVSQRSAATTEPGPLPFPPLPSYLLKQLPADTIKLEHYRVNIHSSSETDSFPPLVFSGHLSTDKEQFSLSIDQIQDAPQIALKLIIDHQDTGQLTLTTQEIPALKTRFSLSYQAPQLNVQSQTNLYPEQLQTLLQQPLLTTFITLPAPVTLPEISGIVTLSGSSEIPLNSGLGGARHHYQVSSQVTLQQPIPELARLDMQQHSALTLKNDELTLTIEQLSANGQQFAAHGDTPEAPTIRSEAIQVELVNPLHIQTTVHTLSQSGIEALQLPRTDLRISLQPVTIKSAGQPDIQIGSPPLLLSLSEIRLSDQHLQADLTADQIEGSYNTRSLPLMQLHSHADISPDRISQRFSLNLQDRLLAAATEISGSTTTDLTSNRTTGSWKTAVPLNGIEKLLRRFSQEIPPELVFTAGTLHQSGWLDMNNNGIALRLLNRTEKASLSYDQTHLYEIDWSSETVKNHRGKLEDSGQLKIAFIDVGVPLQNFSGHYRLEHSTAGKQTLQLDSSTVDLLGGKVTTLPVTLALDNPDFKTAIAVTGIDLAQLIALEQQEGLTGSGTLNGQMPVHFSDGALTITGGQVLSTPDGGWIRFEPPAEFLALQAANPALGIAFDALRNMRYESLGIELDYQPDGEALLKTHLKGHNPNWNGGQPVDFTINIEENIPKLLQALQFTDKLTKTLEKRYR</sequence>
<feature type="chain" id="PRO_5045796276" evidence="1">
    <location>
        <begin position="21"/>
        <end position="785"/>
    </location>
</feature>
<dbReference type="EMBL" id="JAFFZP010000020">
    <property type="protein sequence ID" value="MBN0988285.1"/>
    <property type="molecule type" value="Genomic_DNA"/>
</dbReference>
<dbReference type="Proteomes" id="UP000760472">
    <property type="component" value="Unassembled WGS sequence"/>
</dbReference>
<protein>
    <submittedName>
        <fullName evidence="2">YdbH domain-containing protein</fullName>
    </submittedName>
</protein>
<keyword evidence="3" id="KW-1185">Reference proteome</keyword>
<dbReference type="Pfam" id="PF11739">
    <property type="entry name" value="YdbH-like"/>
    <property type="match status" value="1"/>
</dbReference>
<proteinExistence type="predicted"/>
<name>A0ABS2W9A8_9GAMM</name>